<accession>A0AAW0L6S2</accession>
<dbReference type="AlphaFoldDB" id="A0AAW0L6S2"/>
<organism evidence="1 2">
    <name type="scientific">Quercus suber</name>
    <name type="common">Cork oak</name>
    <dbReference type="NCBI Taxonomy" id="58331"/>
    <lineage>
        <taxon>Eukaryota</taxon>
        <taxon>Viridiplantae</taxon>
        <taxon>Streptophyta</taxon>
        <taxon>Embryophyta</taxon>
        <taxon>Tracheophyta</taxon>
        <taxon>Spermatophyta</taxon>
        <taxon>Magnoliopsida</taxon>
        <taxon>eudicotyledons</taxon>
        <taxon>Gunneridae</taxon>
        <taxon>Pentapetalae</taxon>
        <taxon>rosids</taxon>
        <taxon>fabids</taxon>
        <taxon>Fagales</taxon>
        <taxon>Fagaceae</taxon>
        <taxon>Quercus</taxon>
    </lineage>
</organism>
<keyword evidence="2" id="KW-1185">Reference proteome</keyword>
<reference evidence="1 2" key="1">
    <citation type="journal article" date="2018" name="Sci. Data">
        <title>The draft genome sequence of cork oak.</title>
        <authorList>
            <person name="Ramos A.M."/>
            <person name="Usie A."/>
            <person name="Barbosa P."/>
            <person name="Barros P.M."/>
            <person name="Capote T."/>
            <person name="Chaves I."/>
            <person name="Simoes F."/>
            <person name="Abreu I."/>
            <person name="Carrasquinho I."/>
            <person name="Faro C."/>
            <person name="Guimaraes J.B."/>
            <person name="Mendonca D."/>
            <person name="Nobrega F."/>
            <person name="Rodrigues L."/>
            <person name="Saibo N.J.M."/>
            <person name="Varela M.C."/>
            <person name="Egas C."/>
            <person name="Matos J."/>
            <person name="Miguel C.M."/>
            <person name="Oliveira M.M."/>
            <person name="Ricardo C.P."/>
            <person name="Goncalves S."/>
        </authorList>
    </citation>
    <scope>NUCLEOTIDE SEQUENCE [LARGE SCALE GENOMIC DNA]</scope>
    <source>
        <strain evidence="2">cv. HL8</strain>
    </source>
</reference>
<protein>
    <recommendedName>
        <fullName evidence="3">Cytochrome P450</fullName>
    </recommendedName>
</protein>
<dbReference type="EMBL" id="PKMF04000148">
    <property type="protein sequence ID" value="KAK7846945.1"/>
    <property type="molecule type" value="Genomic_DNA"/>
</dbReference>
<evidence type="ECO:0008006" key="3">
    <source>
        <dbReference type="Google" id="ProtNLM"/>
    </source>
</evidence>
<comment type="caution">
    <text evidence="1">The sequence shown here is derived from an EMBL/GenBank/DDBJ whole genome shotgun (WGS) entry which is preliminary data.</text>
</comment>
<evidence type="ECO:0000313" key="2">
    <source>
        <dbReference type="Proteomes" id="UP000237347"/>
    </source>
</evidence>
<name>A0AAW0L6S2_QUESU</name>
<sequence length="76" mass="8489">MRDGKTWDYPGDFRASQMIFGQRECSGSKLALSLIHTTIEVMVLICKRECSGSKLALSLIHTTIEVMVLICKLDKA</sequence>
<dbReference type="Proteomes" id="UP000237347">
    <property type="component" value="Unassembled WGS sequence"/>
</dbReference>
<gene>
    <name evidence="1" type="ORF">CFP56_007303</name>
</gene>
<evidence type="ECO:0000313" key="1">
    <source>
        <dbReference type="EMBL" id="KAK7846945.1"/>
    </source>
</evidence>
<proteinExistence type="predicted"/>